<evidence type="ECO:0000313" key="4">
    <source>
        <dbReference type="EMBL" id="CAA9553753.1"/>
    </source>
</evidence>
<dbReference type="PROSITE" id="PS50206">
    <property type="entry name" value="RHODANESE_3"/>
    <property type="match status" value="2"/>
</dbReference>
<feature type="region of interest" description="Disordered" evidence="2">
    <location>
        <begin position="222"/>
        <end position="267"/>
    </location>
</feature>
<dbReference type="SUPFAM" id="SSF56281">
    <property type="entry name" value="Metallo-hydrolase/oxidoreductase"/>
    <property type="match status" value="1"/>
</dbReference>
<dbReference type="InterPro" id="IPR036873">
    <property type="entry name" value="Rhodanese-like_dom_sf"/>
</dbReference>
<proteinExistence type="predicted"/>
<accession>A0A6J4UN12</accession>
<dbReference type="GO" id="GO:0016787">
    <property type="term" value="F:hydrolase activity"/>
    <property type="evidence" value="ECO:0007669"/>
    <property type="project" value="UniProtKB-KW"/>
</dbReference>
<sequence>MIFEQVLTPDLGCAAYVVGCSRTHDALVVDPPLDTTEVEDALARHDLRLAGVVLTHTHADHVSGHGVLALEHGVPISIHRSAGVDFPHEPLEHDTRLAIGDVELVTLHTPGHRPEHCAFAVLDHTRADEPWLVLTGDSLLVGDVARPDLAVEAGDGAAALHTSLDTRLLPLADGVEVFPGHVAGSLCGRTMSAKPSTTIGFERRFNPMLQTTDERAFVTAATADPQPKPPNMTRIVERNRGPLRPRPSPLRRLGDLPAGTTPLDVRDRGSYVEGHAPGALLGSVGANGFATRVGWMIPVDEEIVVVAVDAAQAAQAAAALHAVGYDDVRGWVDADAAGRGERLETLTLEDVRRDRDRLQIVDVRDPDESPPPLPDAHRRPLRTLTDGPLGALDPALPTAVLCGTGLRAAVAASVLARRGFADVRPVIQGGMAELVGSAV</sequence>
<dbReference type="EMBL" id="CADCWC010000459">
    <property type="protein sequence ID" value="CAA9553753.1"/>
    <property type="molecule type" value="Genomic_DNA"/>
</dbReference>
<reference evidence="4" key="1">
    <citation type="submission" date="2020-02" db="EMBL/GenBank/DDBJ databases">
        <authorList>
            <person name="Meier V. D."/>
        </authorList>
    </citation>
    <scope>NUCLEOTIDE SEQUENCE</scope>
    <source>
        <strain evidence="4">AVDCRST_MAG79</strain>
    </source>
</reference>
<keyword evidence="4" id="KW-0378">Hydrolase</keyword>
<gene>
    <name evidence="4" type="ORF">AVDCRST_MAG79-2909</name>
</gene>
<protein>
    <submittedName>
        <fullName evidence="4">MBL-fold metallo-hydrolase superfamily</fullName>
    </submittedName>
</protein>
<dbReference type="InterPro" id="IPR001763">
    <property type="entry name" value="Rhodanese-like_dom"/>
</dbReference>
<dbReference type="GO" id="GO:0046872">
    <property type="term" value="F:metal ion binding"/>
    <property type="evidence" value="ECO:0007669"/>
    <property type="project" value="UniProtKB-KW"/>
</dbReference>
<keyword evidence="1" id="KW-0479">Metal-binding</keyword>
<dbReference type="GO" id="GO:0006749">
    <property type="term" value="P:glutathione metabolic process"/>
    <property type="evidence" value="ECO:0007669"/>
    <property type="project" value="InterPro"/>
</dbReference>
<dbReference type="AlphaFoldDB" id="A0A6J4UN12"/>
<dbReference type="Gene3D" id="3.40.250.10">
    <property type="entry name" value="Rhodanese-like domain"/>
    <property type="match status" value="2"/>
</dbReference>
<feature type="region of interest" description="Disordered" evidence="2">
    <location>
        <begin position="363"/>
        <end position="382"/>
    </location>
</feature>
<feature type="domain" description="Rhodanese" evidence="3">
    <location>
        <begin position="354"/>
        <end position="436"/>
    </location>
</feature>
<evidence type="ECO:0000259" key="3">
    <source>
        <dbReference type="PROSITE" id="PS50206"/>
    </source>
</evidence>
<evidence type="ECO:0000256" key="2">
    <source>
        <dbReference type="SAM" id="MobiDB-lite"/>
    </source>
</evidence>
<dbReference type="Pfam" id="PF00753">
    <property type="entry name" value="Lactamase_B"/>
    <property type="match status" value="1"/>
</dbReference>
<dbReference type="CDD" id="cd00158">
    <property type="entry name" value="RHOD"/>
    <property type="match status" value="1"/>
</dbReference>
<dbReference type="GO" id="GO:0070813">
    <property type="term" value="P:hydrogen sulfide metabolic process"/>
    <property type="evidence" value="ECO:0007669"/>
    <property type="project" value="TreeGrafter"/>
</dbReference>
<evidence type="ECO:0000256" key="1">
    <source>
        <dbReference type="ARBA" id="ARBA00022723"/>
    </source>
</evidence>
<feature type="domain" description="Rhodanese" evidence="3">
    <location>
        <begin position="256"/>
        <end position="336"/>
    </location>
</feature>
<dbReference type="SUPFAM" id="SSF52821">
    <property type="entry name" value="Rhodanese/Cell cycle control phosphatase"/>
    <property type="match status" value="2"/>
</dbReference>
<dbReference type="CDD" id="cd07724">
    <property type="entry name" value="POD-like_MBL-fold"/>
    <property type="match status" value="1"/>
</dbReference>
<dbReference type="PANTHER" id="PTHR43084:SF1">
    <property type="entry name" value="PERSULFIDE DIOXYGENASE ETHE1, MITOCHONDRIAL"/>
    <property type="match status" value="1"/>
</dbReference>
<dbReference type="Gene3D" id="3.60.15.10">
    <property type="entry name" value="Ribonuclease Z/Hydroxyacylglutathione hydrolase-like"/>
    <property type="match status" value="1"/>
</dbReference>
<name>A0A6J4UN12_9ACTN</name>
<dbReference type="PANTHER" id="PTHR43084">
    <property type="entry name" value="PERSULFIDE DIOXYGENASE ETHE1"/>
    <property type="match status" value="1"/>
</dbReference>
<dbReference type="InterPro" id="IPR001279">
    <property type="entry name" value="Metallo-B-lactamas"/>
</dbReference>
<dbReference type="InterPro" id="IPR036866">
    <property type="entry name" value="RibonucZ/Hydroxyglut_hydro"/>
</dbReference>
<dbReference type="InterPro" id="IPR044528">
    <property type="entry name" value="POD-like_MBL-fold"/>
</dbReference>
<organism evidence="4">
    <name type="scientific">uncultured Thermoleophilia bacterium</name>
    <dbReference type="NCBI Taxonomy" id="1497501"/>
    <lineage>
        <taxon>Bacteria</taxon>
        <taxon>Bacillati</taxon>
        <taxon>Actinomycetota</taxon>
        <taxon>Thermoleophilia</taxon>
        <taxon>environmental samples</taxon>
    </lineage>
</organism>
<dbReference type="GO" id="GO:0050313">
    <property type="term" value="F:sulfur dioxygenase activity"/>
    <property type="evidence" value="ECO:0007669"/>
    <property type="project" value="InterPro"/>
</dbReference>
<dbReference type="InterPro" id="IPR051682">
    <property type="entry name" value="Mito_Persulfide_Diox"/>
</dbReference>
<dbReference type="SMART" id="SM00849">
    <property type="entry name" value="Lactamase_B"/>
    <property type="match status" value="1"/>
</dbReference>